<comment type="caution">
    <text evidence="1">The sequence shown here is derived from an EMBL/GenBank/DDBJ whole genome shotgun (WGS) entry which is preliminary data.</text>
</comment>
<organism evidence="1 2">
    <name type="scientific">Anaeramoeba ignava</name>
    <name type="common">Anaerobic marine amoeba</name>
    <dbReference type="NCBI Taxonomy" id="1746090"/>
    <lineage>
        <taxon>Eukaryota</taxon>
        <taxon>Metamonada</taxon>
        <taxon>Anaeramoebidae</taxon>
        <taxon>Anaeramoeba</taxon>
    </lineage>
</organism>
<proteinExistence type="predicted"/>
<dbReference type="Proteomes" id="UP001149090">
    <property type="component" value="Unassembled WGS sequence"/>
</dbReference>
<dbReference type="AlphaFoldDB" id="A0A9Q0LBH6"/>
<keyword evidence="2" id="KW-1185">Reference proteome</keyword>
<dbReference type="EMBL" id="JAPDFW010000111">
    <property type="protein sequence ID" value="KAJ5068895.1"/>
    <property type="molecule type" value="Genomic_DNA"/>
</dbReference>
<evidence type="ECO:0000313" key="2">
    <source>
        <dbReference type="Proteomes" id="UP001149090"/>
    </source>
</evidence>
<name>A0A9Q0LBH6_ANAIG</name>
<evidence type="ECO:0000313" key="1">
    <source>
        <dbReference type="EMBL" id="KAJ5068895.1"/>
    </source>
</evidence>
<protein>
    <submittedName>
        <fullName evidence="1">Uncharacterized protein</fullName>
    </submittedName>
</protein>
<sequence>MFLSVTEDKSNKVTDYSEFKKIYKNDRKSNPNPKYSKKAKIIDIKCGYSHSMLIENEKNPKRKLLFMWILYI</sequence>
<gene>
    <name evidence="1" type="ORF">M0811_12067</name>
</gene>
<reference evidence="1" key="1">
    <citation type="submission" date="2022-10" db="EMBL/GenBank/DDBJ databases">
        <title>Novel sulphate-reducing endosymbionts in the free-living metamonad Anaeramoeba.</title>
        <authorList>
            <person name="Jerlstrom-Hultqvist J."/>
            <person name="Cepicka I."/>
            <person name="Gallot-Lavallee L."/>
            <person name="Salas-Leiva D."/>
            <person name="Curtis B.A."/>
            <person name="Zahonova K."/>
            <person name="Pipaliya S."/>
            <person name="Dacks J."/>
            <person name="Roger A.J."/>
        </authorList>
    </citation>
    <scope>NUCLEOTIDE SEQUENCE</scope>
    <source>
        <strain evidence="1">BMAN</strain>
    </source>
</reference>
<accession>A0A9Q0LBH6</accession>